<keyword evidence="2" id="KW-0472">Membrane</keyword>
<dbReference type="FunCoup" id="G8YFI6">
    <property type="interactions" value="18"/>
</dbReference>
<gene>
    <name evidence="3" type="primary">Piso0_002616</name>
    <name evidence="3" type="ORF">GNLVRS01_PISO0I14066g</name>
</gene>
<feature type="transmembrane region" description="Helical" evidence="2">
    <location>
        <begin position="205"/>
        <end position="227"/>
    </location>
</feature>
<sequence length="571" mass="64978">MALHTSFFRLGTFKNLSVKERILQLYRFLSCIITLILILTTLVSSVFTAHIYIARINCQHLDVSYGLYKSLRNSVSSNPVISQNSNDYVLPVDSSLTNSEISILTSYAESQVFDAPQYVLTSFWSWCYGNFNVTISYTPTGKKKITKHHATVTCPKHSSSFLYDYRSELEQIGLSSILAYAYHSRKYNDQTYDTATAKRHKQYNLVFPGLVFTGVSQLVVLIMMYILYSNRGDRKDLTKIPNFLLNIVAFISLASFMSCTISCGLITNLLYGIKQDISKSLGDFGISLHFGKVWFSLAWSTFCLSFFSMLAWVLPLWCANPPSDLDKYEETLEESLEDTSYQPENDIEDQSARKIHSSLGSRLRKKKLAIRQKFSDDKSDGSRSEGDFSDYEYETNIFTPQVGRSAVDSYTDENELRRLGETFSRMSSFKSLNKTRRKQRDNPFVTVNENEDVTFDNNEDMKNILYQDSKFHEHAYPLSSNALAHYREQSYDGYANSRQASSSYGTLPAGQRSRSTSVPSQKIDSSSSRNITSDSRDLLGNIPLLAESSNVPDANRRKTLHNPKNNPFLHD</sequence>
<keyword evidence="4" id="KW-1185">Reference proteome</keyword>
<feature type="compositionally biased region" description="Low complexity" evidence="1">
    <location>
        <begin position="523"/>
        <end position="533"/>
    </location>
</feature>
<dbReference type="GO" id="GO:0051285">
    <property type="term" value="C:cell cortex of cell tip"/>
    <property type="evidence" value="ECO:0007669"/>
    <property type="project" value="TreeGrafter"/>
</dbReference>
<dbReference type="InParanoid" id="G8YFI6"/>
<feature type="transmembrane region" description="Helical" evidence="2">
    <location>
        <begin position="293"/>
        <end position="317"/>
    </location>
</feature>
<evidence type="ECO:0000256" key="2">
    <source>
        <dbReference type="SAM" id="Phobius"/>
    </source>
</evidence>
<evidence type="ECO:0000256" key="1">
    <source>
        <dbReference type="SAM" id="MobiDB-lite"/>
    </source>
</evidence>
<reference evidence="3 4" key="1">
    <citation type="journal article" date="2012" name="G3 (Bethesda)">
        <title>Pichia sorbitophila, an interspecies yeast hybrid reveals early steps of genome resolution following polyploidization.</title>
        <authorList>
            <person name="Leh Louis V."/>
            <person name="Despons L."/>
            <person name="Friedrich A."/>
            <person name="Martin T."/>
            <person name="Durrens P."/>
            <person name="Casaregola S."/>
            <person name="Neuveglise C."/>
            <person name="Fairhead C."/>
            <person name="Marck C."/>
            <person name="Cruz J.A."/>
            <person name="Straub M.L."/>
            <person name="Kugler V."/>
            <person name="Sacerdot C."/>
            <person name="Uzunov Z."/>
            <person name="Thierry A."/>
            <person name="Weiss S."/>
            <person name="Bleykasten C."/>
            <person name="De Montigny J."/>
            <person name="Jacques N."/>
            <person name="Jung P."/>
            <person name="Lemaire M."/>
            <person name="Mallet S."/>
            <person name="Morel G."/>
            <person name="Richard G.F."/>
            <person name="Sarkar A."/>
            <person name="Savel G."/>
            <person name="Schacherer J."/>
            <person name="Seret M.L."/>
            <person name="Talla E."/>
            <person name="Samson G."/>
            <person name="Jubin C."/>
            <person name="Poulain J."/>
            <person name="Vacherie B."/>
            <person name="Barbe V."/>
            <person name="Pelletier E."/>
            <person name="Sherman D.J."/>
            <person name="Westhof E."/>
            <person name="Weissenbach J."/>
            <person name="Baret P.V."/>
            <person name="Wincker P."/>
            <person name="Gaillardin C."/>
            <person name="Dujon B."/>
            <person name="Souciet J.L."/>
        </authorList>
    </citation>
    <scope>NUCLEOTIDE SEQUENCE [LARGE SCALE GENOMIC DNA]</scope>
    <source>
        <strain evidence="4">ATCC MYA-4447 / BCRC 22081 / CBS 7064 / NBRC 10061 / NRRL Y-12695</strain>
    </source>
</reference>
<feature type="region of interest" description="Disordered" evidence="1">
    <location>
        <begin position="497"/>
        <end position="535"/>
    </location>
</feature>
<organism evidence="3 4">
    <name type="scientific">Pichia sorbitophila (strain ATCC MYA-4447 / BCRC 22081 / CBS 7064 / NBRC 10061 / NRRL Y-12695)</name>
    <name type="common">Hybrid yeast</name>
    <dbReference type="NCBI Taxonomy" id="559304"/>
    <lineage>
        <taxon>Eukaryota</taxon>
        <taxon>Fungi</taxon>
        <taxon>Dikarya</taxon>
        <taxon>Ascomycota</taxon>
        <taxon>Saccharomycotina</taxon>
        <taxon>Pichiomycetes</taxon>
        <taxon>Debaryomycetaceae</taxon>
        <taxon>Millerozyma</taxon>
    </lineage>
</organism>
<feature type="transmembrane region" description="Helical" evidence="2">
    <location>
        <begin position="247"/>
        <end position="272"/>
    </location>
</feature>
<dbReference type="EMBL" id="FO082051">
    <property type="protein sequence ID" value="CCE81935.1"/>
    <property type="molecule type" value="Genomic_DNA"/>
</dbReference>
<protein>
    <submittedName>
        <fullName evidence="3">Piso0_002616 protein</fullName>
    </submittedName>
</protein>
<dbReference type="STRING" id="559304.G8YFI6"/>
<dbReference type="AlphaFoldDB" id="G8YFI6"/>
<dbReference type="InterPro" id="IPR009571">
    <property type="entry name" value="SUR7/Rim9-like_fungi"/>
</dbReference>
<feature type="region of interest" description="Disordered" evidence="1">
    <location>
        <begin position="549"/>
        <end position="571"/>
    </location>
</feature>
<accession>G8YFI6</accession>
<dbReference type="GO" id="GO:0005886">
    <property type="term" value="C:plasma membrane"/>
    <property type="evidence" value="ECO:0007669"/>
    <property type="project" value="InterPro"/>
</dbReference>
<keyword evidence="2" id="KW-1133">Transmembrane helix</keyword>
<evidence type="ECO:0000313" key="3">
    <source>
        <dbReference type="EMBL" id="CCE81935.1"/>
    </source>
</evidence>
<feature type="transmembrane region" description="Helical" evidence="2">
    <location>
        <begin position="25"/>
        <end position="47"/>
    </location>
</feature>
<dbReference type="PANTHER" id="PTHR28019">
    <property type="entry name" value="CELL MEMBRANE PROTEIN YLR413W-RELATED"/>
    <property type="match status" value="1"/>
</dbReference>
<dbReference type="OrthoDB" id="4062523at2759"/>
<dbReference type="InterPro" id="IPR052413">
    <property type="entry name" value="SUR7_domain"/>
</dbReference>
<dbReference type="eggNOG" id="ENOG502R7IE">
    <property type="taxonomic scope" value="Eukaryota"/>
</dbReference>
<keyword evidence="2" id="KW-0812">Transmembrane</keyword>
<dbReference type="OMA" id="HHYREET"/>
<dbReference type="Proteomes" id="UP000005222">
    <property type="component" value="Chromosome I"/>
</dbReference>
<dbReference type="GO" id="GO:0031505">
    <property type="term" value="P:fungal-type cell wall organization"/>
    <property type="evidence" value="ECO:0007669"/>
    <property type="project" value="TreeGrafter"/>
</dbReference>
<evidence type="ECO:0000313" key="4">
    <source>
        <dbReference type="Proteomes" id="UP000005222"/>
    </source>
</evidence>
<proteinExistence type="predicted"/>
<dbReference type="PANTHER" id="PTHR28019:SF6">
    <property type="entry name" value="PROTEIN ECM7"/>
    <property type="match status" value="1"/>
</dbReference>
<name>G8YFI6_PICSO</name>
<dbReference type="HOGENOM" id="CLU_042615_1_0_1"/>
<feature type="compositionally biased region" description="Polar residues" evidence="1">
    <location>
        <begin position="512"/>
        <end position="522"/>
    </location>
</feature>
<dbReference type="Pfam" id="PF06687">
    <property type="entry name" value="SUR7"/>
    <property type="match status" value="1"/>
</dbReference>